<dbReference type="EMBL" id="CM017324">
    <property type="protein sequence ID" value="KAE8037977.1"/>
    <property type="molecule type" value="Genomic_DNA"/>
</dbReference>
<accession>A0A660KNJ8</accession>
<dbReference type="AlphaFoldDB" id="A0A660KNJ8"/>
<dbReference type="Proteomes" id="UP000327013">
    <property type="component" value="Chromosome 4"/>
</dbReference>
<proteinExistence type="predicted"/>
<keyword evidence="2" id="KW-1185">Reference proteome</keyword>
<protein>
    <submittedName>
        <fullName evidence="1">Uncharacterized protein</fullName>
    </submittedName>
</protein>
<name>A0A660KNJ8_9ROSI</name>
<reference evidence="1 2" key="1">
    <citation type="submission" date="2019-06" db="EMBL/GenBank/DDBJ databases">
        <title>A chromosomal-level reference genome of Carpinus fangiana (Coryloideae, Betulaceae).</title>
        <authorList>
            <person name="Yang X."/>
            <person name="Wang Z."/>
            <person name="Zhang L."/>
            <person name="Hao G."/>
            <person name="Liu J."/>
            <person name="Yang Y."/>
        </authorList>
    </citation>
    <scope>NUCLEOTIDE SEQUENCE [LARGE SCALE GENOMIC DNA]</scope>
    <source>
        <strain evidence="1">Cfa_2016G</strain>
        <tissue evidence="1">Leaf</tissue>
    </source>
</reference>
<evidence type="ECO:0000313" key="2">
    <source>
        <dbReference type="Proteomes" id="UP000327013"/>
    </source>
</evidence>
<gene>
    <name evidence="1" type="ORF">FH972_010525</name>
</gene>
<evidence type="ECO:0000313" key="1">
    <source>
        <dbReference type="EMBL" id="KAE8037977.1"/>
    </source>
</evidence>
<sequence>MKFSGNPNIIHLITALHVVDIHPIGLEHGPANHRLEISVSTWWAREGFKQGRVPSTRFTVTNHNGQVLDMLWQALPEVEGFLITMMLNSQLEYWVFHVFMEG</sequence>
<organism evidence="1 2">
    <name type="scientific">Carpinus fangiana</name>
    <dbReference type="NCBI Taxonomy" id="176857"/>
    <lineage>
        <taxon>Eukaryota</taxon>
        <taxon>Viridiplantae</taxon>
        <taxon>Streptophyta</taxon>
        <taxon>Embryophyta</taxon>
        <taxon>Tracheophyta</taxon>
        <taxon>Spermatophyta</taxon>
        <taxon>Magnoliopsida</taxon>
        <taxon>eudicotyledons</taxon>
        <taxon>Gunneridae</taxon>
        <taxon>Pentapetalae</taxon>
        <taxon>rosids</taxon>
        <taxon>fabids</taxon>
        <taxon>Fagales</taxon>
        <taxon>Betulaceae</taxon>
        <taxon>Carpinus</taxon>
    </lineage>
</organism>